<dbReference type="PANTHER" id="PTHR30465">
    <property type="entry name" value="INNER MEMBRANE ABC TRANSPORTER"/>
    <property type="match status" value="1"/>
</dbReference>
<evidence type="ECO:0000256" key="4">
    <source>
        <dbReference type="ARBA" id="ARBA00022692"/>
    </source>
</evidence>
<dbReference type="Gene3D" id="1.10.3720.10">
    <property type="entry name" value="MetI-like"/>
    <property type="match status" value="1"/>
</dbReference>
<dbReference type="AlphaFoldDB" id="A0A221SWD3"/>
<dbReference type="STRING" id="317577.GCA_000419625_02356"/>
<keyword evidence="3" id="KW-1003">Cell membrane</keyword>
<dbReference type="EMBL" id="CP021081">
    <property type="protein sequence ID" value="ASN80916.1"/>
    <property type="molecule type" value="Genomic_DNA"/>
</dbReference>
<protein>
    <submittedName>
        <fullName evidence="9">Peptide ABC transporter permease</fullName>
    </submittedName>
</protein>
<keyword evidence="4 7" id="KW-0812">Transmembrane</keyword>
<dbReference type="SUPFAM" id="SSF161098">
    <property type="entry name" value="MetI-like"/>
    <property type="match status" value="1"/>
</dbReference>
<dbReference type="PANTHER" id="PTHR30465:SF0">
    <property type="entry name" value="OLIGOPEPTIDE TRANSPORT SYSTEM PERMEASE PROTEIN APPB"/>
    <property type="match status" value="1"/>
</dbReference>
<feature type="transmembrane region" description="Helical" evidence="7">
    <location>
        <begin position="12"/>
        <end position="30"/>
    </location>
</feature>
<comment type="similarity">
    <text evidence="7">Belongs to the binding-protein-dependent transport system permease family.</text>
</comment>
<evidence type="ECO:0000256" key="3">
    <source>
        <dbReference type="ARBA" id="ARBA00022475"/>
    </source>
</evidence>
<evidence type="ECO:0000256" key="5">
    <source>
        <dbReference type="ARBA" id="ARBA00022989"/>
    </source>
</evidence>
<feature type="transmembrane region" description="Helical" evidence="7">
    <location>
        <begin position="292"/>
        <end position="313"/>
    </location>
</feature>
<evidence type="ECO:0000256" key="1">
    <source>
        <dbReference type="ARBA" id="ARBA00004651"/>
    </source>
</evidence>
<dbReference type="Pfam" id="PF19300">
    <property type="entry name" value="BPD_transp_1_N"/>
    <property type="match status" value="1"/>
</dbReference>
<dbReference type="RefSeq" id="WP_027461672.1">
    <property type="nucleotide sequence ID" value="NZ_CP021081.1"/>
</dbReference>
<evidence type="ECO:0000256" key="7">
    <source>
        <dbReference type="RuleBase" id="RU363032"/>
    </source>
</evidence>
<keyword evidence="5 7" id="KW-1133">Transmembrane helix</keyword>
<dbReference type="Pfam" id="PF00528">
    <property type="entry name" value="BPD_transp_1"/>
    <property type="match status" value="1"/>
</dbReference>
<comment type="subcellular location">
    <subcellularLocation>
        <location evidence="1 7">Cell membrane</location>
        <topology evidence="1 7">Multi-pass membrane protein</topology>
    </subcellularLocation>
</comment>
<accession>A0A221SWD3</accession>
<dbReference type="InterPro" id="IPR045621">
    <property type="entry name" value="BPD_transp_1_N"/>
</dbReference>
<gene>
    <name evidence="9" type="ORF">DFI_07810</name>
</gene>
<proteinExistence type="inferred from homology"/>
<evidence type="ECO:0000256" key="2">
    <source>
        <dbReference type="ARBA" id="ARBA00022448"/>
    </source>
</evidence>
<name>A0A221SWD3_9DEIO</name>
<keyword evidence="10" id="KW-1185">Reference proteome</keyword>
<evidence type="ECO:0000313" key="9">
    <source>
        <dbReference type="EMBL" id="ASN80916.1"/>
    </source>
</evidence>
<dbReference type="Proteomes" id="UP000259030">
    <property type="component" value="Chromosome"/>
</dbReference>
<dbReference type="GO" id="GO:0005886">
    <property type="term" value="C:plasma membrane"/>
    <property type="evidence" value="ECO:0007669"/>
    <property type="project" value="UniProtKB-SubCell"/>
</dbReference>
<reference evidence="9 10" key="1">
    <citation type="submission" date="2017-05" db="EMBL/GenBank/DDBJ databases">
        <title>The complete genome sequence of Deinococcus ficus isolated from the rhizosphere of the Ficus religiosa L. in Taiwan.</title>
        <authorList>
            <person name="Wu K.-M."/>
            <person name="Liao T.-L."/>
            <person name="Liu Y.-M."/>
            <person name="Young C.-C."/>
            <person name="Tsai S.-F."/>
        </authorList>
    </citation>
    <scope>NUCLEOTIDE SEQUENCE [LARGE SCALE GENOMIC DNA]</scope>
    <source>
        <strain evidence="9 10">CC-FR2-10</strain>
    </source>
</reference>
<evidence type="ECO:0000259" key="8">
    <source>
        <dbReference type="PROSITE" id="PS50928"/>
    </source>
</evidence>
<evidence type="ECO:0000313" key="10">
    <source>
        <dbReference type="Proteomes" id="UP000259030"/>
    </source>
</evidence>
<sequence>MLIFIIRRLVQAIPTLLLSSVLIFFIISLAPGDFLTPAKLNPGITQQQLDNLARNFGLDKHPVEQYLLWMKNMLFRGDLGLSFSYQQPVMQIIWPRVLNSMYLVILLQILYYLIAIPIGVYGAVKQNTLWDKSVNVVMYFLLGFPNFFLALIAIYFLVQLQFKTGITLPIGGMTSNGFSEMGPLEKFWDVLKHLLIPASLVAIHSTAGFSRILRALTLDVLHSDYVRTARAKGVSERSAIWKHTVRNAILPIVAGLGGELPALISGAGFIEVVFAYPGITPMLLDALTASDLYLIAGFTVITTVLLVVGNILADLLTAVVDPRVKAA</sequence>
<feature type="transmembrane region" description="Helical" evidence="7">
    <location>
        <begin position="100"/>
        <end position="124"/>
    </location>
</feature>
<dbReference type="InterPro" id="IPR035906">
    <property type="entry name" value="MetI-like_sf"/>
</dbReference>
<dbReference type="PROSITE" id="PS50928">
    <property type="entry name" value="ABC_TM1"/>
    <property type="match status" value="1"/>
</dbReference>
<dbReference type="GO" id="GO:0055085">
    <property type="term" value="P:transmembrane transport"/>
    <property type="evidence" value="ECO:0007669"/>
    <property type="project" value="InterPro"/>
</dbReference>
<evidence type="ECO:0000256" key="6">
    <source>
        <dbReference type="ARBA" id="ARBA00023136"/>
    </source>
</evidence>
<dbReference type="InterPro" id="IPR000515">
    <property type="entry name" value="MetI-like"/>
</dbReference>
<feature type="domain" description="ABC transmembrane type-1" evidence="8">
    <location>
        <begin position="97"/>
        <end position="317"/>
    </location>
</feature>
<dbReference type="KEGG" id="dfc:DFI_07810"/>
<keyword evidence="2 7" id="KW-0813">Transport</keyword>
<dbReference type="CDD" id="cd06261">
    <property type="entry name" value="TM_PBP2"/>
    <property type="match status" value="1"/>
</dbReference>
<keyword evidence="6 7" id="KW-0472">Membrane</keyword>
<feature type="transmembrane region" description="Helical" evidence="7">
    <location>
        <begin position="136"/>
        <end position="158"/>
    </location>
</feature>
<organism evidence="9 10">
    <name type="scientific">Deinococcus ficus</name>
    <dbReference type="NCBI Taxonomy" id="317577"/>
    <lineage>
        <taxon>Bacteria</taxon>
        <taxon>Thermotogati</taxon>
        <taxon>Deinococcota</taxon>
        <taxon>Deinococci</taxon>
        <taxon>Deinococcales</taxon>
        <taxon>Deinococcaceae</taxon>
        <taxon>Deinococcus</taxon>
    </lineage>
</organism>